<proteinExistence type="predicted"/>
<protein>
    <submittedName>
        <fullName evidence="1">Uncharacterized protein</fullName>
    </submittedName>
</protein>
<comment type="caution">
    <text evidence="1">The sequence shown here is derived from an EMBL/GenBank/DDBJ whole genome shotgun (WGS) entry which is preliminary data.</text>
</comment>
<evidence type="ECO:0000313" key="1">
    <source>
        <dbReference type="EMBL" id="KAK8849260.1"/>
    </source>
</evidence>
<evidence type="ECO:0000313" key="2">
    <source>
        <dbReference type="Proteomes" id="UP001470230"/>
    </source>
</evidence>
<dbReference type="EMBL" id="JAPFFF010000026">
    <property type="protein sequence ID" value="KAK8849260.1"/>
    <property type="molecule type" value="Genomic_DNA"/>
</dbReference>
<reference evidence="1 2" key="1">
    <citation type="submission" date="2024-04" db="EMBL/GenBank/DDBJ databases">
        <title>Tritrichomonas musculus Genome.</title>
        <authorList>
            <person name="Alves-Ferreira E."/>
            <person name="Grigg M."/>
            <person name="Lorenzi H."/>
            <person name="Galac M."/>
        </authorList>
    </citation>
    <scope>NUCLEOTIDE SEQUENCE [LARGE SCALE GENOMIC DNA]</scope>
    <source>
        <strain evidence="1 2">EAF2021</strain>
    </source>
</reference>
<keyword evidence="2" id="KW-1185">Reference proteome</keyword>
<sequence>MAPESQKTREKDEVIFTKKSDEYSSVLYEAINRHNSEITKFLLSTEKVNVNFFSKNFGDTSNGIKFMYRPGDEYHWKETALSKALKIFGSEDIEIFKLFLIHKDLKVDKQDIENAKSEEIKKIFKK</sequence>
<name>A0ABR2HMG9_9EUKA</name>
<organism evidence="1 2">
    <name type="scientific">Tritrichomonas musculus</name>
    <dbReference type="NCBI Taxonomy" id="1915356"/>
    <lineage>
        <taxon>Eukaryota</taxon>
        <taxon>Metamonada</taxon>
        <taxon>Parabasalia</taxon>
        <taxon>Tritrichomonadida</taxon>
        <taxon>Tritrichomonadidae</taxon>
        <taxon>Tritrichomonas</taxon>
    </lineage>
</organism>
<dbReference type="Proteomes" id="UP001470230">
    <property type="component" value="Unassembled WGS sequence"/>
</dbReference>
<gene>
    <name evidence="1" type="ORF">M9Y10_018627</name>
</gene>
<accession>A0ABR2HMG9</accession>